<gene>
    <name evidence="6 10" type="primary">argH</name>
    <name evidence="10" type="ORF">GMD42_08945</name>
</gene>
<dbReference type="SUPFAM" id="SSF48557">
    <property type="entry name" value="L-aspartase-like"/>
    <property type="match status" value="1"/>
</dbReference>
<evidence type="ECO:0000259" key="8">
    <source>
        <dbReference type="Pfam" id="PF00206"/>
    </source>
</evidence>
<dbReference type="Pfam" id="PF00206">
    <property type="entry name" value="Lyase_1"/>
    <property type="match status" value="1"/>
</dbReference>
<comment type="subcellular location">
    <subcellularLocation>
        <location evidence="6">Cytoplasm</location>
    </subcellularLocation>
</comment>
<evidence type="ECO:0000313" key="11">
    <source>
        <dbReference type="Proteomes" id="UP000462362"/>
    </source>
</evidence>
<dbReference type="Proteomes" id="UP000462362">
    <property type="component" value="Unassembled WGS sequence"/>
</dbReference>
<dbReference type="PRINTS" id="PR00149">
    <property type="entry name" value="FUMRATELYASE"/>
</dbReference>
<dbReference type="EC" id="4.3.2.1" evidence="3 6"/>
<dbReference type="GO" id="GO:0004056">
    <property type="term" value="F:argininosuccinate lyase activity"/>
    <property type="evidence" value="ECO:0007669"/>
    <property type="project" value="UniProtKB-UniRule"/>
</dbReference>
<dbReference type="GO" id="GO:0005829">
    <property type="term" value="C:cytosol"/>
    <property type="evidence" value="ECO:0007669"/>
    <property type="project" value="TreeGrafter"/>
</dbReference>
<dbReference type="InterPro" id="IPR022761">
    <property type="entry name" value="Fumarate_lyase_N"/>
</dbReference>
<evidence type="ECO:0000256" key="6">
    <source>
        <dbReference type="HAMAP-Rule" id="MF_00006"/>
    </source>
</evidence>
<comment type="similarity">
    <text evidence="6">Belongs to the lyase 1 family. Argininosuccinate lyase subfamily.</text>
</comment>
<keyword evidence="6" id="KW-0963">Cytoplasm</keyword>
<feature type="coiled-coil region" evidence="7">
    <location>
        <begin position="462"/>
        <end position="489"/>
    </location>
</feature>
<evidence type="ECO:0000313" key="10">
    <source>
        <dbReference type="EMBL" id="MTU43742.1"/>
    </source>
</evidence>
<dbReference type="AlphaFoldDB" id="A0A6I3S4F1"/>
<dbReference type="UniPathway" id="UPA00068">
    <property type="reaction ID" value="UER00114"/>
</dbReference>
<evidence type="ECO:0000256" key="7">
    <source>
        <dbReference type="SAM" id="Coils"/>
    </source>
</evidence>
<organism evidence="10 11">
    <name type="scientific">Parasutterella excrementihominis</name>
    <dbReference type="NCBI Taxonomy" id="487175"/>
    <lineage>
        <taxon>Bacteria</taxon>
        <taxon>Pseudomonadati</taxon>
        <taxon>Pseudomonadota</taxon>
        <taxon>Betaproteobacteria</taxon>
        <taxon>Burkholderiales</taxon>
        <taxon>Sutterellaceae</taxon>
        <taxon>Parasutterella</taxon>
    </lineage>
</organism>
<dbReference type="EMBL" id="WNCL01000027">
    <property type="protein sequence ID" value="MTU43742.1"/>
    <property type="molecule type" value="Genomic_DNA"/>
</dbReference>
<feature type="domain" description="Fumarate lyase N-terminal" evidence="8">
    <location>
        <begin position="49"/>
        <end position="307"/>
    </location>
</feature>
<dbReference type="InterPro" id="IPR008948">
    <property type="entry name" value="L-Aspartase-like"/>
</dbReference>
<dbReference type="PANTHER" id="PTHR43814">
    <property type="entry name" value="ARGININOSUCCINATE LYASE"/>
    <property type="match status" value="1"/>
</dbReference>
<dbReference type="CDD" id="cd01359">
    <property type="entry name" value="Argininosuccinate_lyase"/>
    <property type="match status" value="1"/>
</dbReference>
<proteinExistence type="inferred from homology"/>
<dbReference type="InterPro" id="IPR000362">
    <property type="entry name" value="Fumarate_lyase_fam"/>
</dbReference>
<dbReference type="InterPro" id="IPR009049">
    <property type="entry name" value="Argininosuccinate_lyase"/>
</dbReference>
<comment type="catalytic activity">
    <reaction evidence="1 6">
        <text>2-(N(omega)-L-arginino)succinate = fumarate + L-arginine</text>
        <dbReference type="Rhea" id="RHEA:24020"/>
        <dbReference type="ChEBI" id="CHEBI:29806"/>
        <dbReference type="ChEBI" id="CHEBI:32682"/>
        <dbReference type="ChEBI" id="CHEBI:57472"/>
        <dbReference type="EC" id="4.3.2.1"/>
    </reaction>
</comment>
<evidence type="ECO:0000259" key="9">
    <source>
        <dbReference type="Pfam" id="PF14698"/>
    </source>
</evidence>
<dbReference type="HAMAP" id="MF_00006">
    <property type="entry name" value="Arg_succ_lyase"/>
    <property type="match status" value="1"/>
</dbReference>
<sequence length="502" mass="56153">MIQGNNRGKIKQPPAKEVIKYIINPSISDAEAERSFQNYVECNKAHVLMLEKQGIIKKEVAKKILEVAEEMTAMGSKPSFALRPELEEMYFNLENYLISKVGIEVGGQQHTARSRNDLYATVVRMDVRKFYLEVCELYNEMRKTIQQVARNNTDAVMAGYTHLQPSEPITFAQYCAAILYGMDRDYQRIQNAWEQLNLCPLGGGSMGSTTWKIDRQFTSELLGFNAPLGNSIDAVGSRDYILEILSAFGIAASTFTRLCQDLYVWATPDYGYVEVADEVAVCSSIMPQKKNPWTLEHIKGKSANIEGLCVGAWAVMKNTPYTHNNESSGEGPTFLWNAFDEMKACIELLNITFRGIKLNKELMVETASNNFCTMAELANTLVRADHISFRTAHDIVAHVVDFMLTHGKKASEIDVDVIAPIAKQLFNIETKVTNEEIQLGLDPVKNANSKDSLGGSAPEEVLRQLDELMARLEENISVVTQRRAQLEGAKQKTEAKIQALLA</sequence>
<accession>A0A6I3S4F1</accession>
<keyword evidence="7" id="KW-0175">Coiled coil</keyword>
<comment type="caution">
    <text evidence="10">The sequence shown here is derived from an EMBL/GenBank/DDBJ whole genome shotgun (WGS) entry which is preliminary data.</text>
</comment>
<feature type="domain" description="Argininosuccinate lyase C-terminal" evidence="9">
    <location>
        <begin position="371"/>
        <end position="424"/>
    </location>
</feature>
<dbReference type="PRINTS" id="PR00145">
    <property type="entry name" value="ARGSUCLYASE"/>
</dbReference>
<evidence type="ECO:0000256" key="2">
    <source>
        <dbReference type="ARBA" id="ARBA00004941"/>
    </source>
</evidence>
<keyword evidence="5 6" id="KW-0456">Lyase</keyword>
<evidence type="ECO:0000256" key="4">
    <source>
        <dbReference type="ARBA" id="ARBA00022571"/>
    </source>
</evidence>
<evidence type="ECO:0000256" key="3">
    <source>
        <dbReference type="ARBA" id="ARBA00012338"/>
    </source>
</evidence>
<dbReference type="Gene3D" id="1.20.200.10">
    <property type="entry name" value="Fumarase/aspartase (Central domain)"/>
    <property type="match status" value="1"/>
</dbReference>
<dbReference type="Gene3D" id="1.10.40.30">
    <property type="entry name" value="Fumarase/aspartase (C-terminal domain)"/>
    <property type="match status" value="1"/>
</dbReference>
<comment type="pathway">
    <text evidence="2 6">Amino-acid biosynthesis; L-arginine biosynthesis; L-arginine from L-ornithine and carbamoyl phosphate: step 3/3.</text>
</comment>
<reference evidence="10 11" key="1">
    <citation type="journal article" date="2019" name="Nat. Med.">
        <title>A library of human gut bacterial isolates paired with longitudinal multiomics data enables mechanistic microbiome research.</title>
        <authorList>
            <person name="Poyet M."/>
            <person name="Groussin M."/>
            <person name="Gibbons S.M."/>
            <person name="Avila-Pacheco J."/>
            <person name="Jiang X."/>
            <person name="Kearney S.M."/>
            <person name="Perrotta A.R."/>
            <person name="Berdy B."/>
            <person name="Zhao S."/>
            <person name="Lieberman T.D."/>
            <person name="Swanson P.K."/>
            <person name="Smith M."/>
            <person name="Roesemann S."/>
            <person name="Alexander J.E."/>
            <person name="Rich S.A."/>
            <person name="Livny J."/>
            <person name="Vlamakis H."/>
            <person name="Clish C."/>
            <person name="Bullock K."/>
            <person name="Deik A."/>
            <person name="Scott J."/>
            <person name="Pierce K.A."/>
            <person name="Xavier R.J."/>
            <person name="Alm E.J."/>
        </authorList>
    </citation>
    <scope>NUCLEOTIDE SEQUENCE [LARGE SCALE GENOMIC DNA]</scope>
    <source>
        <strain evidence="10 11">BIOML-A2</strain>
    </source>
</reference>
<dbReference type="GO" id="GO:0042450">
    <property type="term" value="P:L-arginine biosynthetic process via ornithine"/>
    <property type="evidence" value="ECO:0007669"/>
    <property type="project" value="UniProtKB-UniRule"/>
</dbReference>
<dbReference type="RefSeq" id="WP_155166060.1">
    <property type="nucleotide sequence ID" value="NZ_CAJUON010000001.1"/>
</dbReference>
<evidence type="ECO:0000256" key="1">
    <source>
        <dbReference type="ARBA" id="ARBA00000985"/>
    </source>
</evidence>
<dbReference type="NCBIfam" id="TIGR00838">
    <property type="entry name" value="argH"/>
    <property type="match status" value="1"/>
</dbReference>
<protein>
    <recommendedName>
        <fullName evidence="3 6">Argininosuccinate lyase</fullName>
        <shortName evidence="6">ASAL</shortName>
        <ecNumber evidence="3 6">4.3.2.1</ecNumber>
    </recommendedName>
    <alternativeName>
        <fullName evidence="6">Arginosuccinase</fullName>
    </alternativeName>
</protein>
<evidence type="ECO:0000256" key="5">
    <source>
        <dbReference type="ARBA" id="ARBA00023239"/>
    </source>
</evidence>
<dbReference type="Pfam" id="PF14698">
    <property type="entry name" value="ASL_C2"/>
    <property type="match status" value="1"/>
</dbReference>
<keyword evidence="4 6" id="KW-0055">Arginine biosynthesis</keyword>
<name>A0A6I3S4F1_9BURK</name>
<keyword evidence="6" id="KW-0028">Amino-acid biosynthesis</keyword>
<dbReference type="Gene3D" id="1.10.275.10">
    <property type="entry name" value="Fumarase/aspartase (N-terminal domain)"/>
    <property type="match status" value="1"/>
</dbReference>
<dbReference type="InterPro" id="IPR029419">
    <property type="entry name" value="Arg_succ_lyase_C"/>
</dbReference>
<dbReference type="PANTHER" id="PTHR43814:SF1">
    <property type="entry name" value="ARGININOSUCCINATE LYASE"/>
    <property type="match status" value="1"/>
</dbReference>
<dbReference type="InterPro" id="IPR024083">
    <property type="entry name" value="Fumarase/histidase_N"/>
</dbReference>